<accession>A0A077M6U6</accession>
<dbReference type="PANTHER" id="PTHR38133">
    <property type="entry name" value="SLR1429 PROTEIN"/>
    <property type="match status" value="1"/>
</dbReference>
<keyword evidence="2" id="KW-1185">Reference proteome</keyword>
<dbReference type="EMBL" id="CAJC01000136">
    <property type="protein sequence ID" value="CCI52996.1"/>
    <property type="molecule type" value="Genomic_DNA"/>
</dbReference>
<evidence type="ECO:0000313" key="1">
    <source>
        <dbReference type="EMBL" id="CCI52996.1"/>
    </source>
</evidence>
<gene>
    <name evidence="1" type="primary">stfC</name>
    <name evidence="1" type="ORF">BN13_270011</name>
</gene>
<dbReference type="STRING" id="1193518.BN13_270011"/>
<reference evidence="1 2" key="1">
    <citation type="journal article" date="2013" name="ISME J.">
        <title>A metabolic model for members of the genus Tetrasphaera involved in enhanced biological phosphorus removal.</title>
        <authorList>
            <person name="Kristiansen R."/>
            <person name="Nguyen H.T.T."/>
            <person name="Saunders A.M."/>
            <person name="Nielsen J.L."/>
            <person name="Wimmer R."/>
            <person name="Le V.Q."/>
            <person name="McIlroy S.J."/>
            <person name="Petrovski S."/>
            <person name="Seviour R.J."/>
            <person name="Calteau A."/>
            <person name="Nielsen K.L."/>
            <person name="Nielsen P.H."/>
        </authorList>
    </citation>
    <scope>NUCLEOTIDE SEQUENCE [LARGE SCALE GENOMIC DNA]</scope>
    <source>
        <strain evidence="1 2">Ben 74</strain>
    </source>
</reference>
<comment type="caution">
    <text evidence="1">The sequence shown here is derived from an EMBL/GenBank/DDBJ whole genome shotgun (WGS) entry which is preliminary data.</text>
</comment>
<organism evidence="1 2">
    <name type="scientific">Nostocoides jenkinsii Ben 74</name>
    <dbReference type="NCBI Taxonomy" id="1193518"/>
    <lineage>
        <taxon>Bacteria</taxon>
        <taxon>Bacillati</taxon>
        <taxon>Actinomycetota</taxon>
        <taxon>Actinomycetes</taxon>
        <taxon>Micrococcales</taxon>
        <taxon>Intrasporangiaceae</taxon>
        <taxon>Nostocoides</taxon>
    </lineage>
</organism>
<sequence>MTREFGATAWGRAWLKQIEPVLITGAPDRDLPRARALARHAITDLTITGRRVTASITDRSHGQTLALDIPAWSGDEQRTVERALTSTGSLHAGDLPDRLATDLTAAGVRIAPRIEEIAAAGDTGRIERRHVLAVCYALVQRIDEEPVLAVRLRTPSETSPSTVKSSPAGLLALTDIDPKTFYLVPTVRDRRNAASR</sequence>
<dbReference type="RefSeq" id="WP_048545306.1">
    <property type="nucleotide sequence ID" value="NZ_HF571038.1"/>
</dbReference>
<proteinExistence type="predicted"/>
<evidence type="ECO:0000313" key="2">
    <source>
        <dbReference type="Proteomes" id="UP000035720"/>
    </source>
</evidence>
<dbReference type="OrthoDB" id="188274at2"/>
<dbReference type="PANTHER" id="PTHR38133:SF1">
    <property type="entry name" value="SLR1429 PROTEIN"/>
    <property type="match status" value="1"/>
</dbReference>
<dbReference type="Proteomes" id="UP000035720">
    <property type="component" value="Unassembled WGS sequence"/>
</dbReference>
<name>A0A077M6U6_9MICO</name>
<protein>
    <submittedName>
        <fullName evidence="1">SWIM Zn-finger</fullName>
    </submittedName>
</protein>
<dbReference type="AlphaFoldDB" id="A0A077M6U6"/>